<name>A0A5C6N6I7_9TELE</name>
<protein>
    <submittedName>
        <fullName evidence="1">Uncharacterized protein</fullName>
    </submittedName>
</protein>
<sequence>MDPADQDAVRRTLEAQGRLLGQHDQLLTDIWTSLQTLNASVTGLLASGRAELVPPPTPAEAPRVASQLFTAAPREPHVPVPERYSGEAGACASFLLQCSLVFDLQPLTYPSDRAKIAFMFNLNKSLHNFCNYIVTNHISNNQSNIKFNSNKSIHNFCNYIVTNHINNNQSNIKFKSNKSIHNF</sequence>
<dbReference type="Proteomes" id="UP000324091">
    <property type="component" value="Chromosome 3"/>
</dbReference>
<comment type="caution">
    <text evidence="1">The sequence shown here is derived from an EMBL/GenBank/DDBJ whole genome shotgun (WGS) entry which is preliminary data.</text>
</comment>
<organism evidence="1 2">
    <name type="scientific">Takifugu flavidus</name>
    <name type="common">sansaifugu</name>
    <dbReference type="NCBI Taxonomy" id="433684"/>
    <lineage>
        <taxon>Eukaryota</taxon>
        <taxon>Metazoa</taxon>
        <taxon>Chordata</taxon>
        <taxon>Craniata</taxon>
        <taxon>Vertebrata</taxon>
        <taxon>Euteleostomi</taxon>
        <taxon>Actinopterygii</taxon>
        <taxon>Neopterygii</taxon>
        <taxon>Teleostei</taxon>
        <taxon>Neoteleostei</taxon>
        <taxon>Acanthomorphata</taxon>
        <taxon>Eupercaria</taxon>
        <taxon>Tetraodontiformes</taxon>
        <taxon>Tetradontoidea</taxon>
        <taxon>Tetraodontidae</taxon>
        <taxon>Takifugu</taxon>
    </lineage>
</organism>
<evidence type="ECO:0000313" key="2">
    <source>
        <dbReference type="Proteomes" id="UP000324091"/>
    </source>
</evidence>
<accession>A0A5C6N6I7</accession>
<dbReference type="AlphaFoldDB" id="A0A5C6N6I7"/>
<keyword evidence="2" id="KW-1185">Reference proteome</keyword>
<gene>
    <name evidence="1" type="ORF">D4764_03G0001220</name>
</gene>
<proteinExistence type="predicted"/>
<dbReference type="EMBL" id="RHFK02000016">
    <property type="protein sequence ID" value="TWW63114.1"/>
    <property type="molecule type" value="Genomic_DNA"/>
</dbReference>
<reference evidence="1 2" key="1">
    <citation type="submission" date="2019-04" db="EMBL/GenBank/DDBJ databases">
        <title>Chromosome genome assembly for Takifugu flavidus.</title>
        <authorList>
            <person name="Xiao S."/>
        </authorList>
    </citation>
    <scope>NUCLEOTIDE SEQUENCE [LARGE SCALE GENOMIC DNA]</scope>
    <source>
        <strain evidence="1">HTHZ2018</strain>
        <tissue evidence="1">Muscle</tissue>
    </source>
</reference>
<evidence type="ECO:0000313" key="1">
    <source>
        <dbReference type="EMBL" id="TWW63114.1"/>
    </source>
</evidence>